<name>A0ABD5M6F7_9EURY</name>
<keyword evidence="2" id="KW-1185">Reference proteome</keyword>
<proteinExistence type="predicted"/>
<dbReference type="PROSITE" id="PS51257">
    <property type="entry name" value="PROKAR_LIPOPROTEIN"/>
    <property type="match status" value="1"/>
</dbReference>
<evidence type="ECO:0008006" key="3">
    <source>
        <dbReference type="Google" id="ProtNLM"/>
    </source>
</evidence>
<dbReference type="Proteomes" id="UP001570511">
    <property type="component" value="Unassembled WGS sequence"/>
</dbReference>
<organism evidence="1 2">
    <name type="scientific">Halobellus rubicundus</name>
    <dbReference type="NCBI Taxonomy" id="2996466"/>
    <lineage>
        <taxon>Archaea</taxon>
        <taxon>Methanobacteriati</taxon>
        <taxon>Methanobacteriota</taxon>
        <taxon>Stenosarchaea group</taxon>
        <taxon>Halobacteria</taxon>
        <taxon>Halobacteriales</taxon>
        <taxon>Haloferacaceae</taxon>
        <taxon>Halobellus</taxon>
    </lineage>
</organism>
<comment type="caution">
    <text evidence="1">The sequence shown here is derived from an EMBL/GenBank/DDBJ whole genome shotgun (WGS) entry which is preliminary data.</text>
</comment>
<accession>A0ABD5M6F7</accession>
<reference evidence="1 2" key="1">
    <citation type="submission" date="2024-08" db="EMBL/GenBank/DDBJ databases">
        <title>Halobellus sp. MBLA0158 whole genome sequence.</title>
        <authorList>
            <person name="Hwang C.Y."/>
            <person name="Cho E.-S."/>
            <person name="Seo M.-J."/>
        </authorList>
    </citation>
    <scope>NUCLEOTIDE SEQUENCE [LARGE SCALE GENOMIC DNA]</scope>
    <source>
        <strain evidence="1 2">MBLA0158</strain>
    </source>
</reference>
<gene>
    <name evidence="1" type="ORF">OS889_00555</name>
</gene>
<dbReference type="EMBL" id="JBGNYA010000001">
    <property type="protein sequence ID" value="MFA1609495.1"/>
    <property type="molecule type" value="Genomic_DNA"/>
</dbReference>
<sequence>MVPTRRGYLASAVVCCGLAGCIGGGEPELVVANGFGERITADVTATRESDGRVVVDTRESVSADGRAAFRLATDGVAAYRIQVVAVDRNAGGSAT</sequence>
<dbReference type="RefSeq" id="WP_372386535.1">
    <property type="nucleotide sequence ID" value="NZ_JBGNYA010000001.1"/>
</dbReference>
<dbReference type="AlphaFoldDB" id="A0ABD5M6F7"/>
<protein>
    <recommendedName>
        <fullName evidence="3">Carboxypeptidase regulatory-like domain-containing protein</fullName>
    </recommendedName>
</protein>
<evidence type="ECO:0000313" key="1">
    <source>
        <dbReference type="EMBL" id="MFA1609495.1"/>
    </source>
</evidence>
<evidence type="ECO:0000313" key="2">
    <source>
        <dbReference type="Proteomes" id="UP001570511"/>
    </source>
</evidence>